<gene>
    <name evidence="1" type="ORF">LTR37_014885</name>
</gene>
<organism evidence="1 2">
    <name type="scientific">Vermiconidia calcicola</name>
    <dbReference type="NCBI Taxonomy" id="1690605"/>
    <lineage>
        <taxon>Eukaryota</taxon>
        <taxon>Fungi</taxon>
        <taxon>Dikarya</taxon>
        <taxon>Ascomycota</taxon>
        <taxon>Pezizomycotina</taxon>
        <taxon>Dothideomycetes</taxon>
        <taxon>Dothideomycetidae</taxon>
        <taxon>Mycosphaerellales</taxon>
        <taxon>Extremaceae</taxon>
        <taxon>Vermiconidia</taxon>
    </lineage>
</organism>
<evidence type="ECO:0000313" key="1">
    <source>
        <dbReference type="EMBL" id="KAK3702419.1"/>
    </source>
</evidence>
<proteinExistence type="predicted"/>
<dbReference type="Proteomes" id="UP001281147">
    <property type="component" value="Unassembled WGS sequence"/>
</dbReference>
<accession>A0ACC3MSE1</accession>
<sequence length="992" mass="110022">MSFNSPAKQQRVERHLMRQRGAGARTISANFGFSVAFGAPPSNDATTVHEEPTTERRKTIRRDELLPTTERRRTILRNELESTTERRKTILRNELLPTVDIEHGSVLATKTPKPVKKRRKLALDDEHNEPGQVQLRPAEDSFVTGLGNKKKAAHETQASEDSFVVGLATKKKAGKKGKAAATVQSGVKVEEVVAEPVAEGRPKRRAAAMAAGKVTDGFAEEAAPIDKKRRNVETEKKTTVRRKKEVVERKEVVAEPVLESDRVVAAPELNESRCDAGAKAKGAKRKRDVAPKTKTPGKWKMGAVEQEEAAEPMLQSEPVFPVLEPADSRCGAGARAKGRKRKVRDEVEEEESSAEIQTVQNRTGSQRVERHPQQELEVQSPDKEPLRSPDERRTGLNKTTRNMRKKAVNECNENQNADDHVSAAKEPLEPRGNASVKPRGRKRKAQDDGVNTERSTGLEALEKDPDKLGYAANETLESRGNSKSRGKKRKAQDDGVTTKQSTALEVVKEDADGQPVEQIDSEELVAQDQHEGPLKRSRQRKVQEEQQQVLDAKGEEDQVDNRSRDQASGHDSETVAKLPRKKKAMKAEKGSPLGVDVRPTRQAPRKRRAKMADVAEQDRSSHVRRVFTNHASHESASTAANPAEKEATPHFESTHKNRISRKKTARTEQLADRRTTSHIENPSSKHTSPDKTTAKAAESVEENTTSATEQPATKHRRPLAETNTNLTLQSNSPEKQPQKDQAEKPRPALQTRTQPRVASQPQDERRPQSRKRRKLAVQRDDRDAEPLLSPTFAATAKEADVKKQSLSPRVDPIVQEVGVESVDRERQFRHLATAASKSHDRSLFEAREDAVQTVAKQIKPKSAKHEDLTSIPSKRRQAPPDAKARQLGTEDAGDCCADDTRPTAEPTGSEDVDWLFEPQAATMLQQPKPIRKEKTSTVVKVSKSRFNMPDLDLDDLLVDIASLAQGETTNCAVLPIGTKPAKKTAPKTRKRG</sequence>
<name>A0ACC3MSE1_9PEZI</name>
<reference evidence="1" key="1">
    <citation type="submission" date="2023-07" db="EMBL/GenBank/DDBJ databases">
        <title>Black Yeasts Isolated from many extreme environments.</title>
        <authorList>
            <person name="Coleine C."/>
            <person name="Stajich J.E."/>
            <person name="Selbmann L."/>
        </authorList>
    </citation>
    <scope>NUCLEOTIDE SEQUENCE</scope>
    <source>
        <strain evidence="1">CCFEE 5714</strain>
    </source>
</reference>
<dbReference type="EMBL" id="JAUTXU010000161">
    <property type="protein sequence ID" value="KAK3702419.1"/>
    <property type="molecule type" value="Genomic_DNA"/>
</dbReference>
<keyword evidence="2" id="KW-1185">Reference proteome</keyword>
<evidence type="ECO:0000313" key="2">
    <source>
        <dbReference type="Proteomes" id="UP001281147"/>
    </source>
</evidence>
<protein>
    <submittedName>
        <fullName evidence="1">Uncharacterized protein</fullName>
    </submittedName>
</protein>
<comment type="caution">
    <text evidence="1">The sequence shown here is derived from an EMBL/GenBank/DDBJ whole genome shotgun (WGS) entry which is preliminary data.</text>
</comment>